<reference evidence="2 3" key="1">
    <citation type="submission" date="2018-07" db="EMBL/GenBank/DDBJ databases">
        <title>Leeuwenhoekiella genomics.</title>
        <authorList>
            <person name="Tahon G."/>
            <person name="Willems A."/>
        </authorList>
    </citation>
    <scope>NUCLEOTIDE SEQUENCE [LARGE SCALE GENOMIC DNA]</scope>
    <source>
        <strain evidence="2 3">LMG 22550</strain>
    </source>
</reference>
<dbReference type="OrthoDB" id="1416888at2"/>
<evidence type="ECO:0000256" key="1">
    <source>
        <dbReference type="SAM" id="Phobius"/>
    </source>
</evidence>
<proteinExistence type="predicted"/>
<name>A0A4Q0PC32_9FLAO</name>
<comment type="caution">
    <text evidence="2">The sequence shown here is derived from an EMBL/GenBank/DDBJ whole genome shotgun (WGS) entry which is preliminary data.</text>
</comment>
<feature type="transmembrane region" description="Helical" evidence="1">
    <location>
        <begin position="61"/>
        <end position="81"/>
    </location>
</feature>
<dbReference type="RefSeq" id="WP_128756057.1">
    <property type="nucleotide sequence ID" value="NZ_QOVM01000001.1"/>
</dbReference>
<evidence type="ECO:0000313" key="2">
    <source>
        <dbReference type="EMBL" id="RXG24307.1"/>
    </source>
</evidence>
<evidence type="ECO:0008006" key="4">
    <source>
        <dbReference type="Google" id="ProtNLM"/>
    </source>
</evidence>
<gene>
    <name evidence="2" type="ORF">DSM00_93</name>
</gene>
<organism evidence="2 3">
    <name type="scientific">Leeuwenhoekiella aequorea</name>
    <dbReference type="NCBI Taxonomy" id="283736"/>
    <lineage>
        <taxon>Bacteria</taxon>
        <taxon>Pseudomonadati</taxon>
        <taxon>Bacteroidota</taxon>
        <taxon>Flavobacteriia</taxon>
        <taxon>Flavobacteriales</taxon>
        <taxon>Flavobacteriaceae</taxon>
        <taxon>Leeuwenhoekiella</taxon>
    </lineage>
</organism>
<keyword evidence="3" id="KW-1185">Reference proteome</keyword>
<dbReference type="AlphaFoldDB" id="A0A4Q0PC32"/>
<dbReference type="Proteomes" id="UP000289238">
    <property type="component" value="Unassembled WGS sequence"/>
</dbReference>
<evidence type="ECO:0000313" key="3">
    <source>
        <dbReference type="Proteomes" id="UP000289238"/>
    </source>
</evidence>
<feature type="transmembrane region" description="Helical" evidence="1">
    <location>
        <begin position="35"/>
        <end position="55"/>
    </location>
</feature>
<accession>A0A4Q0PC32</accession>
<keyword evidence="1" id="KW-0812">Transmembrane</keyword>
<protein>
    <recommendedName>
        <fullName evidence="4">DUF3137 domain-containing protein</fullName>
    </recommendedName>
</protein>
<dbReference type="EMBL" id="QOVM01000001">
    <property type="protein sequence ID" value="RXG24307.1"/>
    <property type="molecule type" value="Genomic_DNA"/>
</dbReference>
<keyword evidence="1" id="KW-1133">Transmembrane helix</keyword>
<sequence>MLENSIIYYVRILTKIENKLKLLFEPGFRMKPSKLFNRFVFIFLGISLFTFLLLIFNGASWNISLIVAIVFFLFGVSALFHKRALFVKNEMNVEPIFQFIKNRNIDFHFLKMNKGESDQFLRILEGKEVSKKVVFKITSTTRPKDPHYNAIFSIFDLLIVGGVQSLEGNKKKAFFQLIDHTFLMGKNAVNMGSLKKSYSKWKKDLSENRAPSTSDLLNYFSQNIFKA</sequence>
<keyword evidence="1" id="KW-0472">Membrane</keyword>